<dbReference type="InParanoid" id="A0A6J0BTW9"/>
<keyword evidence="4" id="KW-0812">Transmembrane</keyword>
<evidence type="ECO:0000256" key="2">
    <source>
        <dbReference type="ARBA" id="ARBA00022729"/>
    </source>
</evidence>
<dbReference type="PANTHER" id="PTHR24373">
    <property type="entry name" value="SLIT RELATED LEUCINE-RICH REPEAT NEURONAL PROTEIN"/>
    <property type="match status" value="1"/>
</dbReference>
<keyword evidence="6" id="KW-1185">Reference proteome</keyword>
<accession>A0A6J0BTW9</accession>
<dbReference type="Pfam" id="PF13855">
    <property type="entry name" value="LRR_8"/>
    <property type="match status" value="2"/>
</dbReference>
<dbReference type="AlphaFoldDB" id="A0A6J0BTW9"/>
<dbReference type="OrthoDB" id="1600340at2759"/>
<keyword evidence="4" id="KW-0472">Membrane</keyword>
<dbReference type="InterPro" id="IPR003591">
    <property type="entry name" value="Leu-rich_rpt_typical-subtyp"/>
</dbReference>
<dbReference type="SUPFAM" id="SSF52058">
    <property type="entry name" value="L domain-like"/>
    <property type="match status" value="2"/>
</dbReference>
<dbReference type="SMART" id="SM00369">
    <property type="entry name" value="LRR_TYP"/>
    <property type="match status" value="10"/>
</dbReference>
<evidence type="ECO:0000256" key="1">
    <source>
        <dbReference type="ARBA" id="ARBA00022614"/>
    </source>
</evidence>
<name>A0A6J0BTW9_NEOLC</name>
<dbReference type="Pfam" id="PF00560">
    <property type="entry name" value="LRR_1"/>
    <property type="match status" value="2"/>
</dbReference>
<keyword evidence="3" id="KW-0677">Repeat</keyword>
<dbReference type="GeneID" id="107222743"/>
<evidence type="ECO:0000313" key="7">
    <source>
        <dbReference type="RefSeq" id="XP_015517727.2"/>
    </source>
</evidence>
<evidence type="ECO:0000256" key="5">
    <source>
        <dbReference type="SAM" id="SignalP"/>
    </source>
</evidence>
<evidence type="ECO:0000313" key="6">
    <source>
        <dbReference type="Proteomes" id="UP000829291"/>
    </source>
</evidence>
<dbReference type="InterPro" id="IPR050328">
    <property type="entry name" value="Dev_Immune_Receptor"/>
</dbReference>
<dbReference type="RefSeq" id="XP_015517727.2">
    <property type="nucleotide sequence ID" value="XM_015662241.2"/>
</dbReference>
<dbReference type="InterPro" id="IPR026906">
    <property type="entry name" value="LRR_5"/>
</dbReference>
<dbReference type="PANTHER" id="PTHR24373:SF386">
    <property type="entry name" value="PROTEIN ARTICHOKE-LIKE"/>
    <property type="match status" value="1"/>
</dbReference>
<feature type="chain" id="PRO_5045939199" evidence="5">
    <location>
        <begin position="26"/>
        <end position="557"/>
    </location>
</feature>
<feature type="transmembrane region" description="Helical" evidence="4">
    <location>
        <begin position="521"/>
        <end position="543"/>
    </location>
</feature>
<dbReference type="Proteomes" id="UP000829291">
    <property type="component" value="Chromosome 2"/>
</dbReference>
<keyword evidence="4" id="KW-1133">Transmembrane helix</keyword>
<dbReference type="InterPro" id="IPR001611">
    <property type="entry name" value="Leu-rich_rpt"/>
</dbReference>
<evidence type="ECO:0000256" key="3">
    <source>
        <dbReference type="ARBA" id="ARBA00022737"/>
    </source>
</evidence>
<protein>
    <submittedName>
        <fullName evidence="7">Toll-like receptor Tollo</fullName>
    </submittedName>
</protein>
<dbReference type="Pfam" id="PF13306">
    <property type="entry name" value="LRR_5"/>
    <property type="match status" value="1"/>
</dbReference>
<dbReference type="SMART" id="SM00364">
    <property type="entry name" value="LRR_BAC"/>
    <property type="match status" value="9"/>
</dbReference>
<dbReference type="SMART" id="SM00365">
    <property type="entry name" value="LRR_SD22"/>
    <property type="match status" value="6"/>
</dbReference>
<sequence>MKGHRYWNFVGLLLVICNLHGSAECSMCETCICSSTDSAWIVNCQGKRLEDNNHHRFDLLMFDEQPHLSVLNLAENGMNFLPTDMFTNLVNLKTLNLSGNHLQEIPENAFDQLWSLVDLDLSRNNLTALPERMITKITNLQRLNLSQNQLSVLDPDLKLLTNLTWLDVSHNNIQSLENGSLQSLTQLEHLDLSFNRIDSLGENNVIHLTQLATLILNNNRLVYLSPHELPVSITNLNAGYNMITNVPETLNNLQKLDMEYNEIVELNDNLSLLNRAKSLNFSGNKLTDFPNVKFEKLETLDLSFNKLSVVPETLTSENIPELSTLVISGNPIRELKFNAKLNLEWLIAQSLELVESIEEDAFSNLDNERSEGCLNLIISQNKRLTKIDANAFRDVNLCSLDLSSNNLSSISPGLIKMQNNTGLLKYGVNLQSNPFHCDCTLQWMLVDLVPKLYDAYPQLLDDLKCASPPDKKYMRMLHWYKWKDQVFCEDSQILVSKVVVEAAGVMSQSSETIKIESSTGMLAALIGAVVVLSMLVTVGIVLARRIAIKRSRKNRRF</sequence>
<evidence type="ECO:0000256" key="4">
    <source>
        <dbReference type="SAM" id="Phobius"/>
    </source>
</evidence>
<proteinExistence type="predicted"/>
<dbReference type="KEGG" id="nlo:107222743"/>
<keyword evidence="2 5" id="KW-0732">Signal</keyword>
<feature type="signal peptide" evidence="5">
    <location>
        <begin position="1"/>
        <end position="25"/>
    </location>
</feature>
<organism evidence="7">
    <name type="scientific">Neodiprion lecontei</name>
    <name type="common">Redheaded pine sawfly</name>
    <dbReference type="NCBI Taxonomy" id="441921"/>
    <lineage>
        <taxon>Eukaryota</taxon>
        <taxon>Metazoa</taxon>
        <taxon>Ecdysozoa</taxon>
        <taxon>Arthropoda</taxon>
        <taxon>Hexapoda</taxon>
        <taxon>Insecta</taxon>
        <taxon>Pterygota</taxon>
        <taxon>Neoptera</taxon>
        <taxon>Endopterygota</taxon>
        <taxon>Hymenoptera</taxon>
        <taxon>Tenthredinoidea</taxon>
        <taxon>Diprionidae</taxon>
        <taxon>Diprioninae</taxon>
        <taxon>Neodiprion</taxon>
    </lineage>
</organism>
<dbReference type="Gene3D" id="3.80.10.10">
    <property type="entry name" value="Ribonuclease Inhibitor"/>
    <property type="match status" value="3"/>
</dbReference>
<gene>
    <name evidence="7" type="primary">LOC107222743</name>
</gene>
<keyword evidence="1" id="KW-0433">Leucine-rich repeat</keyword>
<dbReference type="PROSITE" id="PS51450">
    <property type="entry name" value="LRR"/>
    <property type="match status" value="7"/>
</dbReference>
<dbReference type="InterPro" id="IPR032675">
    <property type="entry name" value="LRR_dom_sf"/>
</dbReference>
<reference evidence="7" key="1">
    <citation type="submission" date="2025-08" db="UniProtKB">
        <authorList>
            <consortium name="RefSeq"/>
        </authorList>
    </citation>
    <scope>IDENTIFICATION</scope>
    <source>
        <tissue evidence="7">Thorax and Abdomen</tissue>
    </source>
</reference>
<dbReference type="GO" id="GO:0005886">
    <property type="term" value="C:plasma membrane"/>
    <property type="evidence" value="ECO:0007669"/>
    <property type="project" value="TreeGrafter"/>
</dbReference>
<dbReference type="PRINTS" id="PR00019">
    <property type="entry name" value="LEURICHRPT"/>
</dbReference>